<evidence type="ECO:0000313" key="2">
    <source>
        <dbReference type="EMBL" id="QTX02952.1"/>
    </source>
</evidence>
<keyword evidence="3" id="KW-1185">Reference proteome</keyword>
<dbReference type="RefSeq" id="WP_210954475.1">
    <property type="nucleotide sequence ID" value="NZ_CP054393.1"/>
</dbReference>
<name>A0A975FJ57_LOWBP</name>
<gene>
    <name evidence="1" type="ORF">LFWB_3810</name>
    <name evidence="2" type="ORF">LFWB_3840</name>
</gene>
<dbReference type="Proteomes" id="UP000672038">
    <property type="component" value="Chromosome"/>
</dbReference>
<organism evidence="1 3">
    <name type="scientific">Loofah witches'-broom phytoplasma</name>
    <dbReference type="NCBI Taxonomy" id="35773"/>
    <lineage>
        <taxon>Bacteria</taxon>
        <taxon>Bacillati</taxon>
        <taxon>Mycoplasmatota</taxon>
        <taxon>Mollicutes</taxon>
        <taxon>Acholeplasmatales</taxon>
        <taxon>Acholeplasmataceae</taxon>
        <taxon>Candidatus Phytoplasma</taxon>
        <taxon>16SrVIII (Loofah witches'-broom group)</taxon>
    </lineage>
</organism>
<dbReference type="EMBL" id="CP054393">
    <property type="protein sequence ID" value="QTX02949.1"/>
    <property type="molecule type" value="Genomic_DNA"/>
</dbReference>
<reference evidence="1" key="1">
    <citation type="submission" date="2020-06" db="EMBL/GenBank/DDBJ databases">
        <title>Complete genome sequence of Candidatus Phytoplasma luffae NCHU2019.</title>
        <authorList>
            <person name="Cho S.-T."/>
            <person name="Tan C.-M."/>
            <person name="Li J.-R."/>
            <person name="Chien Y.-Y."/>
            <person name="Chiu Y.-C."/>
            <person name="Yang J.-Y."/>
            <person name="Kuo C.-H."/>
        </authorList>
    </citation>
    <scope>NUCLEOTIDE SEQUENCE</scope>
    <source>
        <strain evidence="1">NCHU2019</strain>
    </source>
</reference>
<accession>A0A975FJ57</accession>
<proteinExistence type="predicted"/>
<evidence type="ECO:0000313" key="1">
    <source>
        <dbReference type="EMBL" id="QTX02949.1"/>
    </source>
</evidence>
<evidence type="ECO:0000313" key="3">
    <source>
        <dbReference type="Proteomes" id="UP000672038"/>
    </source>
</evidence>
<dbReference type="KEGG" id="pluf:LFWB_3840"/>
<dbReference type="KEGG" id="pluf:LFWB_3810"/>
<protein>
    <submittedName>
        <fullName evidence="1">Uncharacterized protein</fullName>
    </submittedName>
</protein>
<sequence length="66" mass="7878">MSEQYYLATIGSDDSVEYIGTLKKITGGFEIYFYFRDLRNSKTIITDCEKQLFDKQLFDQNVYIWN</sequence>
<dbReference type="AlphaFoldDB" id="A0A975FJ57"/>
<dbReference type="EMBL" id="CP054393">
    <property type="protein sequence ID" value="QTX02952.1"/>
    <property type="molecule type" value="Genomic_DNA"/>
</dbReference>